<keyword evidence="6" id="KW-1133">Transmembrane helix</keyword>
<evidence type="ECO:0000259" key="8">
    <source>
        <dbReference type="PROSITE" id="PS50847"/>
    </source>
</evidence>
<comment type="caution">
    <text evidence="9">The sequence shown here is derived from an EMBL/GenBank/DDBJ whole genome shotgun (WGS) entry which is preliminary data.</text>
</comment>
<name>A0A495IEA9_9MICO</name>
<sequence>MITLTWRRALVAPTALALALGGALLASGPAHAAEPVFSVTSPSNTTTYDNSATPDTITYTGENLPVGDTIAVQYYIGFNPGPTAAATVTAPVVTGTAWSVSATLAESGPGTAGVQSTVTAMKDGAADPAVAPVQVNYNTTTALRPADFAVTTPTASDVQISPTVTFSGTAAADSHVQVAYAGVNGEEEGGSVDTDGTGVYSLGVDFSKLPVGATSAQVTVSDIGANADLFPGTTPITRTVTFATAPNPGNPTASVIPIVTTLDRATTTGLQLNASNFTPRETLAVSMKNAVTGAAVVITQSTAVQLADGAGALTEEITLPKGTSGYDFEVTVTGQTSHATAVAPVALLGDPTITAPTEGQALVGSTVTFSGTGTPGSNIVLVYGPTAEIKAQLEKSMAAMTREQTDSRTAPKAAAPEASSPSDPAAPAAPIVVGSDGSWSVTYTAAAGDYTAIAVGTLLDENGEILLDQDGDPIVTTPTAPVDFTLAAAAVTTSSTGQTLAFTGSDSTPIGVAGGALLVVGLGLVLAARRRRVRS</sequence>
<keyword evidence="3 7" id="KW-0732">Signal</keyword>
<dbReference type="RefSeq" id="WP_170159814.1">
    <property type="nucleotide sequence ID" value="NZ_RBKS01000001.1"/>
</dbReference>
<dbReference type="AlphaFoldDB" id="A0A495IEA9"/>
<evidence type="ECO:0000256" key="3">
    <source>
        <dbReference type="ARBA" id="ARBA00022729"/>
    </source>
</evidence>
<feature type="domain" description="Gram-positive cocci surface proteins LPxTG" evidence="8">
    <location>
        <begin position="500"/>
        <end position="535"/>
    </location>
</feature>
<dbReference type="NCBIfam" id="TIGR01167">
    <property type="entry name" value="LPXTG_anchor"/>
    <property type="match status" value="1"/>
</dbReference>
<feature type="compositionally biased region" description="Low complexity" evidence="5">
    <location>
        <begin position="410"/>
        <end position="429"/>
    </location>
</feature>
<feature type="region of interest" description="Disordered" evidence="5">
    <location>
        <begin position="397"/>
        <end position="429"/>
    </location>
</feature>
<keyword evidence="6" id="KW-0472">Membrane</keyword>
<keyword evidence="1" id="KW-0134">Cell wall</keyword>
<evidence type="ECO:0000256" key="1">
    <source>
        <dbReference type="ARBA" id="ARBA00022512"/>
    </source>
</evidence>
<reference evidence="9 10" key="1">
    <citation type="submission" date="2018-10" db="EMBL/GenBank/DDBJ databases">
        <title>Sequencing the genomes of 1000 actinobacteria strains.</title>
        <authorList>
            <person name="Klenk H.-P."/>
        </authorList>
    </citation>
    <scope>NUCLEOTIDE SEQUENCE [LARGE SCALE GENOMIC DNA]</scope>
    <source>
        <strain evidence="9 10">DSM 17894</strain>
    </source>
</reference>
<feature type="signal peptide" evidence="7">
    <location>
        <begin position="1"/>
        <end position="32"/>
    </location>
</feature>
<accession>A0A495IEA9</accession>
<keyword evidence="4" id="KW-0572">Peptidoglycan-anchor</keyword>
<dbReference type="EMBL" id="RBKS01000001">
    <property type="protein sequence ID" value="RKR73336.1"/>
    <property type="molecule type" value="Genomic_DNA"/>
</dbReference>
<organism evidence="9 10">
    <name type="scientific">Frondihabitans australicus</name>
    <dbReference type="NCBI Taxonomy" id="386892"/>
    <lineage>
        <taxon>Bacteria</taxon>
        <taxon>Bacillati</taxon>
        <taxon>Actinomycetota</taxon>
        <taxon>Actinomycetes</taxon>
        <taxon>Micrococcales</taxon>
        <taxon>Microbacteriaceae</taxon>
        <taxon>Frondihabitans</taxon>
    </lineage>
</organism>
<evidence type="ECO:0000256" key="5">
    <source>
        <dbReference type="SAM" id="MobiDB-lite"/>
    </source>
</evidence>
<evidence type="ECO:0000256" key="6">
    <source>
        <dbReference type="SAM" id="Phobius"/>
    </source>
</evidence>
<dbReference type="PROSITE" id="PS50847">
    <property type="entry name" value="GRAM_POS_ANCHORING"/>
    <property type="match status" value="1"/>
</dbReference>
<evidence type="ECO:0000256" key="7">
    <source>
        <dbReference type="SAM" id="SignalP"/>
    </source>
</evidence>
<dbReference type="Proteomes" id="UP000280008">
    <property type="component" value="Unassembled WGS sequence"/>
</dbReference>
<evidence type="ECO:0000313" key="9">
    <source>
        <dbReference type="EMBL" id="RKR73336.1"/>
    </source>
</evidence>
<evidence type="ECO:0000313" key="10">
    <source>
        <dbReference type="Proteomes" id="UP000280008"/>
    </source>
</evidence>
<protein>
    <submittedName>
        <fullName evidence="9">LPXTG-motif cell wall-anchored protein</fullName>
    </submittedName>
</protein>
<feature type="chain" id="PRO_5019749616" evidence="7">
    <location>
        <begin position="33"/>
        <end position="535"/>
    </location>
</feature>
<evidence type="ECO:0000256" key="4">
    <source>
        <dbReference type="ARBA" id="ARBA00023088"/>
    </source>
</evidence>
<keyword evidence="6" id="KW-0812">Transmembrane</keyword>
<dbReference type="InterPro" id="IPR019931">
    <property type="entry name" value="LPXTG_anchor"/>
</dbReference>
<gene>
    <name evidence="9" type="ORF">C8E83_0428</name>
</gene>
<keyword evidence="10" id="KW-1185">Reference proteome</keyword>
<proteinExistence type="predicted"/>
<evidence type="ECO:0000256" key="2">
    <source>
        <dbReference type="ARBA" id="ARBA00022525"/>
    </source>
</evidence>
<keyword evidence="2" id="KW-0964">Secreted</keyword>
<feature type="transmembrane region" description="Helical" evidence="6">
    <location>
        <begin position="510"/>
        <end position="528"/>
    </location>
</feature>